<feature type="domain" description="KANL3/Tex30 alpha/beta hydrolase-like" evidence="1">
    <location>
        <begin position="2"/>
        <end position="152"/>
    </location>
</feature>
<gene>
    <name evidence="2" type="ORF">METZ01_LOCUS21223</name>
</gene>
<dbReference type="Pfam" id="PF20408">
    <property type="entry name" value="Abhydrolase_11"/>
    <property type="match status" value="1"/>
</dbReference>
<dbReference type="InterPro" id="IPR029058">
    <property type="entry name" value="AB_hydrolase_fold"/>
</dbReference>
<name>A0A381PQS5_9ZZZZ</name>
<reference evidence="2" key="1">
    <citation type="submission" date="2018-05" db="EMBL/GenBank/DDBJ databases">
        <authorList>
            <person name="Lanie J.A."/>
            <person name="Ng W.-L."/>
            <person name="Kazmierczak K.M."/>
            <person name="Andrzejewski T.M."/>
            <person name="Davidsen T.M."/>
            <person name="Wayne K.J."/>
            <person name="Tettelin H."/>
            <person name="Glass J.I."/>
            <person name="Rusch D."/>
            <person name="Podicherti R."/>
            <person name="Tsui H.-C.T."/>
            <person name="Winkler M.E."/>
        </authorList>
    </citation>
    <scope>NUCLEOTIDE SEQUENCE</scope>
</reference>
<dbReference type="Gene3D" id="3.40.50.1820">
    <property type="entry name" value="alpha/beta hydrolase"/>
    <property type="match status" value="1"/>
</dbReference>
<protein>
    <recommendedName>
        <fullName evidence="1">KANL3/Tex30 alpha/beta hydrolase-like domain-containing protein</fullName>
    </recommendedName>
</protein>
<organism evidence="2">
    <name type="scientific">marine metagenome</name>
    <dbReference type="NCBI Taxonomy" id="408172"/>
    <lineage>
        <taxon>unclassified sequences</taxon>
        <taxon>metagenomes</taxon>
        <taxon>ecological metagenomes</taxon>
    </lineage>
</organism>
<dbReference type="PANTHER" id="PTHR42103">
    <property type="entry name" value="ALPHA/BETA-HYDROLASES SUPERFAMILY PROTEIN"/>
    <property type="match status" value="1"/>
</dbReference>
<accession>A0A381PQS5</accession>
<proteinExistence type="predicted"/>
<sequence>MGGTMHTKAVFRVAQALADVKVAALRFNFRGVGTSTGSYDGGIGEKDDVLVSLDWLEERHPELPLVVGGFSFGSMVTLSAAADDPRVVALFGIGLPIRTYDYGFLADVQKPVLIVQGEGDEFGSGPEVEPVIAALGSHVTLAIIAGGDHYFEGHIDEMKAVVSEYFQNGPGGEAVGGNIG</sequence>
<evidence type="ECO:0000313" key="2">
    <source>
        <dbReference type="EMBL" id="SUZ68369.1"/>
    </source>
</evidence>
<dbReference type="EMBL" id="UINC01001038">
    <property type="protein sequence ID" value="SUZ68369.1"/>
    <property type="molecule type" value="Genomic_DNA"/>
</dbReference>
<dbReference type="PANTHER" id="PTHR42103:SF2">
    <property type="entry name" value="AB HYDROLASE-1 DOMAIN-CONTAINING PROTEIN"/>
    <property type="match status" value="1"/>
</dbReference>
<dbReference type="InterPro" id="IPR046879">
    <property type="entry name" value="KANL3/Tex30_Abhydrolase"/>
</dbReference>
<evidence type="ECO:0000259" key="1">
    <source>
        <dbReference type="Pfam" id="PF20408"/>
    </source>
</evidence>
<dbReference type="AlphaFoldDB" id="A0A381PQS5"/>
<dbReference type="SUPFAM" id="SSF53474">
    <property type="entry name" value="alpha/beta-Hydrolases"/>
    <property type="match status" value="1"/>
</dbReference>